<comment type="similarity">
    <text evidence="5">Belongs to the binding-protein-dependent transport system permease family.</text>
</comment>
<evidence type="ECO:0000256" key="4">
    <source>
        <dbReference type="ARBA" id="ARBA00023136"/>
    </source>
</evidence>
<reference evidence="9" key="1">
    <citation type="journal article" date="2019" name="Int. J. Syst. Evol. Microbiol.">
        <title>The Global Catalogue of Microorganisms (GCM) 10K type strain sequencing project: providing services to taxonomists for standard genome sequencing and annotation.</title>
        <authorList>
            <consortium name="The Broad Institute Genomics Platform"/>
            <consortium name="The Broad Institute Genome Sequencing Center for Infectious Disease"/>
            <person name="Wu L."/>
            <person name="Ma J."/>
        </authorList>
    </citation>
    <scope>NUCLEOTIDE SEQUENCE [LARGE SCALE GENOMIC DNA]</scope>
    <source>
        <strain evidence="9">KCTC 52660</strain>
    </source>
</reference>
<feature type="transmembrane region" description="Helical" evidence="5">
    <location>
        <begin position="614"/>
        <end position="638"/>
    </location>
</feature>
<dbReference type="CDD" id="cd06261">
    <property type="entry name" value="TM_PBP2"/>
    <property type="match status" value="1"/>
</dbReference>
<evidence type="ECO:0000256" key="6">
    <source>
        <dbReference type="SAM" id="MobiDB-lite"/>
    </source>
</evidence>
<feature type="transmembrane region" description="Helical" evidence="5">
    <location>
        <begin position="532"/>
        <end position="551"/>
    </location>
</feature>
<dbReference type="PROSITE" id="PS50928">
    <property type="entry name" value="ABC_TM1"/>
    <property type="match status" value="1"/>
</dbReference>
<keyword evidence="3 5" id="KW-1133">Transmembrane helix</keyword>
<dbReference type="RefSeq" id="WP_379755796.1">
    <property type="nucleotide sequence ID" value="NZ_JBHRSQ010000008.1"/>
</dbReference>
<evidence type="ECO:0000313" key="9">
    <source>
        <dbReference type="Proteomes" id="UP001595386"/>
    </source>
</evidence>
<organism evidence="8 9">
    <name type="scientific">Halomonas tibetensis</name>
    <dbReference type="NCBI Taxonomy" id="2259590"/>
    <lineage>
        <taxon>Bacteria</taxon>
        <taxon>Pseudomonadati</taxon>
        <taxon>Pseudomonadota</taxon>
        <taxon>Gammaproteobacteria</taxon>
        <taxon>Oceanospirillales</taxon>
        <taxon>Halomonadaceae</taxon>
        <taxon>Halomonas</taxon>
    </lineage>
</organism>
<evidence type="ECO:0000259" key="7">
    <source>
        <dbReference type="PROSITE" id="PS50928"/>
    </source>
</evidence>
<name>A0ABV7B1X3_9GAMM</name>
<dbReference type="Gene3D" id="2.130.10.10">
    <property type="entry name" value="YVTN repeat-like/Quinoprotein amine dehydrogenase"/>
    <property type="match status" value="1"/>
</dbReference>
<feature type="compositionally biased region" description="Polar residues" evidence="6">
    <location>
        <begin position="1"/>
        <end position="13"/>
    </location>
</feature>
<feature type="transmembrane region" description="Helical" evidence="5">
    <location>
        <begin position="659"/>
        <end position="679"/>
    </location>
</feature>
<dbReference type="PANTHER" id="PTHR42727">
    <property type="entry name" value="PHOSPHATE TRANSPORT SYSTEM PERMEASE PROTEIN"/>
    <property type="match status" value="1"/>
</dbReference>
<evidence type="ECO:0000256" key="2">
    <source>
        <dbReference type="ARBA" id="ARBA00022692"/>
    </source>
</evidence>
<dbReference type="InterPro" id="IPR035906">
    <property type="entry name" value="MetI-like_sf"/>
</dbReference>
<keyword evidence="4 5" id="KW-0472">Membrane</keyword>
<dbReference type="EMBL" id="JBHRSQ010000008">
    <property type="protein sequence ID" value="MFC2991457.1"/>
    <property type="molecule type" value="Genomic_DNA"/>
</dbReference>
<evidence type="ECO:0000313" key="8">
    <source>
        <dbReference type="EMBL" id="MFC2991457.1"/>
    </source>
</evidence>
<dbReference type="Proteomes" id="UP001595386">
    <property type="component" value="Unassembled WGS sequence"/>
</dbReference>
<dbReference type="PANTHER" id="PTHR42727:SF1">
    <property type="entry name" value="PHOSPHATE TRANSPORT SYSTEM PERMEASE"/>
    <property type="match status" value="1"/>
</dbReference>
<dbReference type="InterPro" id="IPR000515">
    <property type="entry name" value="MetI-like"/>
</dbReference>
<keyword evidence="9" id="KW-1185">Reference proteome</keyword>
<feature type="transmembrane region" description="Helical" evidence="5">
    <location>
        <begin position="503"/>
        <end position="526"/>
    </location>
</feature>
<keyword evidence="2 5" id="KW-0812">Transmembrane</keyword>
<dbReference type="Gene3D" id="1.10.3720.10">
    <property type="entry name" value="MetI-like"/>
    <property type="match status" value="1"/>
</dbReference>
<feature type="region of interest" description="Disordered" evidence="6">
    <location>
        <begin position="1"/>
        <end position="24"/>
    </location>
</feature>
<feature type="transmembrane region" description="Helical" evidence="5">
    <location>
        <begin position="36"/>
        <end position="60"/>
    </location>
</feature>
<evidence type="ECO:0000256" key="1">
    <source>
        <dbReference type="ARBA" id="ARBA00004651"/>
    </source>
</evidence>
<proteinExistence type="inferred from homology"/>
<feature type="transmembrane region" description="Helical" evidence="5">
    <location>
        <begin position="728"/>
        <end position="749"/>
    </location>
</feature>
<sequence length="763" mass="83925">MNEMSQLPTSGQGRSLLPTPEQRERLRRKRTLKDNFSRYGIGAAGIGVVIALGMIFVYLFSEVMPLFKSAQVSTEQTYAIPGLEDGESLEHLTIDRYDTLGASFTDTGRITFFDLDGGALRSSFEMPRPDGATRSVFATAFATTGAFAYGYDNGAISLGQVDYAITYPTGSLRHIEPELKFPFGEEPLILDDEGRAINVLGLQVSDRGTYAAAELEDGTLMVTSFDRQENIMTGAVTVEQTTAELPGFEGRARQILIDNRYRHLYVSDDAGYIHHYNIGNLSNPRYLGAVQVTDSGYVSEMTYLNGTVSVIAGTSDGQVRQYFPVRDAQNQYDLTHIRDFARYDAPITHIAVEHMRRGFLVGDELGNLGIHHSTAGADVFDAPMTEGPLTRIAISPVNSLALFADENHQLQVASVNNAHPGISFSSLWQKVWYEGSSQPRYVWQSTAGGDEYEPKMSLMPLTLGTLKAAFYAMLFATPLALMGAIYTAYFMSPKLRGKVKPTIEVMEALPTVILGFLAGLWLAPFVENRLPAVFSILILMPIAMLVFAYLWSRLPERLRTRVPDGWEAVLLMPIIIFVGWACVTASPYVEIMFFDGSMRQWLTDNGFTYDQRNALVVGIAMGFAVIPTIFSIAEDAVFTVPNHLTQGSLALGATRWQTVVGVVLPTASVGMFSAVMMGFGRAVGETMIVLMATGNSPIMNFNIFEGMRTLSANIAVEMTEAAVGSSHFRVLFLAALVLLGMTFLVNTLAEIIRQRLRNRYGNL</sequence>
<dbReference type="SUPFAM" id="SSF161098">
    <property type="entry name" value="MetI-like"/>
    <property type="match status" value="1"/>
</dbReference>
<feature type="transmembrane region" description="Helical" evidence="5">
    <location>
        <begin position="571"/>
        <end position="594"/>
    </location>
</feature>
<evidence type="ECO:0000256" key="5">
    <source>
        <dbReference type="RuleBase" id="RU363032"/>
    </source>
</evidence>
<gene>
    <name evidence="8" type="ORF">ACFODV_05385</name>
</gene>
<evidence type="ECO:0000256" key="3">
    <source>
        <dbReference type="ARBA" id="ARBA00022989"/>
    </source>
</evidence>
<accession>A0ABV7B1X3</accession>
<dbReference type="Pfam" id="PF00528">
    <property type="entry name" value="BPD_transp_1"/>
    <property type="match status" value="1"/>
</dbReference>
<feature type="transmembrane region" description="Helical" evidence="5">
    <location>
        <begin position="468"/>
        <end position="491"/>
    </location>
</feature>
<comment type="caution">
    <text evidence="8">The sequence shown here is derived from an EMBL/GenBank/DDBJ whole genome shotgun (WGS) entry which is preliminary data.</text>
</comment>
<protein>
    <submittedName>
        <fullName evidence="8">ABC transporter permease subunit</fullName>
    </submittedName>
</protein>
<dbReference type="SUPFAM" id="SSF101908">
    <property type="entry name" value="Putative isomerase YbhE"/>
    <property type="match status" value="1"/>
</dbReference>
<feature type="domain" description="ABC transmembrane type-1" evidence="7">
    <location>
        <begin position="462"/>
        <end position="749"/>
    </location>
</feature>
<comment type="subcellular location">
    <subcellularLocation>
        <location evidence="1 5">Cell membrane</location>
        <topology evidence="1 5">Multi-pass membrane protein</topology>
    </subcellularLocation>
</comment>
<dbReference type="InterPro" id="IPR015943">
    <property type="entry name" value="WD40/YVTN_repeat-like_dom_sf"/>
</dbReference>
<keyword evidence="5" id="KW-0813">Transport</keyword>